<evidence type="ECO:0000313" key="7">
    <source>
        <dbReference type="EMBL" id="KZL80869.1"/>
    </source>
</evidence>
<keyword evidence="8" id="KW-1185">Reference proteome</keyword>
<keyword evidence="1" id="KW-0479">Metal-binding</keyword>
<name>A0A167B497_COLIC</name>
<evidence type="ECO:0000256" key="2">
    <source>
        <dbReference type="ARBA" id="ARBA00023015"/>
    </source>
</evidence>
<dbReference type="Gene3D" id="4.10.240.10">
    <property type="entry name" value="Zn(2)-C6 fungal-type DNA-binding domain"/>
    <property type="match status" value="1"/>
</dbReference>
<evidence type="ECO:0000256" key="1">
    <source>
        <dbReference type="ARBA" id="ARBA00022723"/>
    </source>
</evidence>
<dbReference type="Proteomes" id="UP000076584">
    <property type="component" value="Unassembled WGS sequence"/>
</dbReference>
<dbReference type="InterPro" id="IPR007219">
    <property type="entry name" value="XnlR_reg_dom"/>
</dbReference>
<feature type="non-terminal residue" evidence="7">
    <location>
        <position position="1"/>
    </location>
</feature>
<dbReference type="GO" id="GO:0000981">
    <property type="term" value="F:DNA-binding transcription factor activity, RNA polymerase II-specific"/>
    <property type="evidence" value="ECO:0007669"/>
    <property type="project" value="InterPro"/>
</dbReference>
<dbReference type="PANTHER" id="PTHR47424">
    <property type="entry name" value="REGULATORY PROTEIN GAL4"/>
    <property type="match status" value="1"/>
</dbReference>
<evidence type="ECO:0000256" key="5">
    <source>
        <dbReference type="SAM" id="MobiDB-lite"/>
    </source>
</evidence>
<keyword evidence="2" id="KW-0805">Transcription regulation</keyword>
<dbReference type="PANTHER" id="PTHR47424:SF15">
    <property type="entry name" value="ZN(II)2CYS6 TRANSCRIPTION FACTOR (EUROFUNG)"/>
    <property type="match status" value="1"/>
</dbReference>
<protein>
    <submittedName>
        <fullName evidence="7">C6 zinc finger domain protein</fullName>
    </submittedName>
</protein>
<dbReference type="SUPFAM" id="SSF57701">
    <property type="entry name" value="Zn2/Cys6 DNA-binding domain"/>
    <property type="match status" value="1"/>
</dbReference>
<dbReference type="CDD" id="cd12148">
    <property type="entry name" value="fungal_TF_MHR"/>
    <property type="match status" value="1"/>
</dbReference>
<reference evidence="7 8" key="1">
    <citation type="submission" date="2015-06" db="EMBL/GenBank/DDBJ databases">
        <title>Survival trade-offs in plant roots during colonization by closely related pathogenic and mutualistic fungi.</title>
        <authorList>
            <person name="Hacquard S."/>
            <person name="Kracher B."/>
            <person name="Hiruma K."/>
            <person name="Weinman A."/>
            <person name="Muench P."/>
            <person name="Garrido Oter R."/>
            <person name="Ver Loren van Themaat E."/>
            <person name="Dallerey J.-F."/>
            <person name="Damm U."/>
            <person name="Henrissat B."/>
            <person name="Lespinet O."/>
            <person name="Thon M."/>
            <person name="Kemen E."/>
            <person name="McHardy A.C."/>
            <person name="Schulze-Lefert P."/>
            <person name="O'Connell R.J."/>
        </authorList>
    </citation>
    <scope>NUCLEOTIDE SEQUENCE [LARGE SCALE GENOMIC DNA]</scope>
    <source>
        <strain evidence="7 8">MAFF 238704</strain>
    </source>
</reference>
<dbReference type="GO" id="GO:0008270">
    <property type="term" value="F:zinc ion binding"/>
    <property type="evidence" value="ECO:0007669"/>
    <property type="project" value="InterPro"/>
</dbReference>
<keyword evidence="3" id="KW-0804">Transcription</keyword>
<evidence type="ECO:0000259" key="6">
    <source>
        <dbReference type="PROSITE" id="PS50048"/>
    </source>
</evidence>
<dbReference type="GO" id="GO:0006351">
    <property type="term" value="P:DNA-templated transcription"/>
    <property type="evidence" value="ECO:0007669"/>
    <property type="project" value="InterPro"/>
</dbReference>
<dbReference type="CDD" id="cd00067">
    <property type="entry name" value="GAL4"/>
    <property type="match status" value="1"/>
</dbReference>
<dbReference type="PROSITE" id="PS00463">
    <property type="entry name" value="ZN2_CY6_FUNGAL_1"/>
    <property type="match status" value="1"/>
</dbReference>
<gene>
    <name evidence="7" type="ORF">CI238_01911</name>
</gene>
<dbReference type="EMBL" id="LFIW01001807">
    <property type="protein sequence ID" value="KZL80869.1"/>
    <property type="molecule type" value="Genomic_DNA"/>
</dbReference>
<dbReference type="GO" id="GO:0000978">
    <property type="term" value="F:RNA polymerase II cis-regulatory region sequence-specific DNA binding"/>
    <property type="evidence" value="ECO:0007669"/>
    <property type="project" value="TreeGrafter"/>
</dbReference>
<sequence>LDWRVACLGVTGMQSNSKFGGKIPKACEPCRRRKIKCSGHKPCSQCENKPSDCVYRLKPRVRLSTKRATAAAAATNAETVHGVDTPGSEHSRRDEVASHRLAEEHQHHVAQTEVYHSVAAAHHSPKSTDSSQLFYGPSSNSAFLQQIHRGLLSGQYGQSHARDVQEGGPGLDMFMQRNIFFGMPLKISVEPVQSTTCPISPAQAEEFAEQFKNTHLSTLPFFTPRELDEMLPALFHNAVDTTIQPQRKTVLLAALALGALSTPQTDAAESLFIHAKKEAIIYEDAVTLPMIQFSILTAYYQLNMGRPNSAYLHNGIACRKALAMGLHAGTTSAISRKEEVQGRLVTLWSLYFLEIWLSLVVGRRSMMQKSDFDSCPYPDGQPTMKALCQFANVIEEAIESIYNRRTDSLRQLYGKAEKLHSQLRQYGDKWGVGSAASVQRTDAWNAETSLLLHNIYFHIVLLIFRPFLIAEAALLSGEGSGEIGDIWLRQACRHATDAAQDALAFTSNMLRGPEECKTRRYLAFFIESSCAVLLYDSLRHPAKHPHNLEFIQMAISCLRSLIGDEPVTNAIHSIKRIVWAVEQSINASKSTGAFLDVTSAESSPVWSDDRYPTNIQFPSLEENRATTTSTSDDLIFFSNRAYRQQPEPLTDYAMPMSGAGLGMNPFSDLNFDVLTTDLFNFFPVDTNAAPSAQR</sequence>
<dbReference type="SMART" id="SM00066">
    <property type="entry name" value="GAL4"/>
    <property type="match status" value="1"/>
</dbReference>
<keyword evidence="4" id="KW-0539">Nucleus</keyword>
<dbReference type="GO" id="GO:0000435">
    <property type="term" value="P:positive regulation of transcription from RNA polymerase II promoter by galactose"/>
    <property type="evidence" value="ECO:0007669"/>
    <property type="project" value="TreeGrafter"/>
</dbReference>
<accession>A0A167B497</accession>
<proteinExistence type="predicted"/>
<organism evidence="7 8">
    <name type="scientific">Colletotrichum incanum</name>
    <name type="common">Soybean anthracnose fungus</name>
    <dbReference type="NCBI Taxonomy" id="1573173"/>
    <lineage>
        <taxon>Eukaryota</taxon>
        <taxon>Fungi</taxon>
        <taxon>Dikarya</taxon>
        <taxon>Ascomycota</taxon>
        <taxon>Pezizomycotina</taxon>
        <taxon>Sordariomycetes</taxon>
        <taxon>Hypocreomycetidae</taxon>
        <taxon>Glomerellales</taxon>
        <taxon>Glomerellaceae</taxon>
        <taxon>Colletotrichum</taxon>
        <taxon>Colletotrichum spaethianum species complex</taxon>
    </lineage>
</organism>
<dbReference type="InterPro" id="IPR051127">
    <property type="entry name" value="Fungal_SecMet_Regulators"/>
</dbReference>
<dbReference type="PROSITE" id="PS50048">
    <property type="entry name" value="ZN2_CY6_FUNGAL_2"/>
    <property type="match status" value="1"/>
</dbReference>
<dbReference type="Pfam" id="PF00172">
    <property type="entry name" value="Zn_clus"/>
    <property type="match status" value="1"/>
</dbReference>
<dbReference type="GO" id="GO:0005634">
    <property type="term" value="C:nucleus"/>
    <property type="evidence" value="ECO:0007669"/>
    <property type="project" value="TreeGrafter"/>
</dbReference>
<dbReference type="AlphaFoldDB" id="A0A167B497"/>
<dbReference type="SMART" id="SM00906">
    <property type="entry name" value="Fungal_trans"/>
    <property type="match status" value="1"/>
</dbReference>
<dbReference type="InterPro" id="IPR036864">
    <property type="entry name" value="Zn2-C6_fun-type_DNA-bd_sf"/>
</dbReference>
<dbReference type="InterPro" id="IPR001138">
    <property type="entry name" value="Zn2Cys6_DnaBD"/>
</dbReference>
<feature type="region of interest" description="Disordered" evidence="5">
    <location>
        <begin position="73"/>
        <end position="93"/>
    </location>
</feature>
<feature type="domain" description="Zn(2)-C6 fungal-type" evidence="6">
    <location>
        <begin position="26"/>
        <end position="55"/>
    </location>
</feature>
<evidence type="ECO:0000256" key="3">
    <source>
        <dbReference type="ARBA" id="ARBA00023163"/>
    </source>
</evidence>
<dbReference type="Pfam" id="PF04082">
    <property type="entry name" value="Fungal_trans"/>
    <property type="match status" value="1"/>
</dbReference>
<comment type="caution">
    <text evidence="7">The sequence shown here is derived from an EMBL/GenBank/DDBJ whole genome shotgun (WGS) entry which is preliminary data.</text>
</comment>
<evidence type="ECO:0000313" key="8">
    <source>
        <dbReference type="Proteomes" id="UP000076584"/>
    </source>
</evidence>
<evidence type="ECO:0000256" key="4">
    <source>
        <dbReference type="ARBA" id="ARBA00023242"/>
    </source>
</evidence>